<evidence type="ECO:0000313" key="5">
    <source>
        <dbReference type="EMBL" id="VDD85584.1"/>
    </source>
</evidence>
<dbReference type="Gene3D" id="1.10.1070.11">
    <property type="entry name" value="Phosphatidylinositol 3-/4-kinase, catalytic domain"/>
    <property type="match status" value="1"/>
</dbReference>
<evidence type="ECO:0000313" key="7">
    <source>
        <dbReference type="WBParaSite" id="EVEC_0000101901-mRNA-1"/>
    </source>
</evidence>
<dbReference type="InterPro" id="IPR038980">
    <property type="entry name" value="ATM_plant"/>
</dbReference>
<dbReference type="SMART" id="SM00146">
    <property type="entry name" value="PI3Kc"/>
    <property type="match status" value="1"/>
</dbReference>
<keyword evidence="2" id="KW-0418">Kinase</keyword>
<evidence type="ECO:0000256" key="3">
    <source>
        <dbReference type="SAM" id="Coils"/>
    </source>
</evidence>
<evidence type="ECO:0000259" key="4">
    <source>
        <dbReference type="PROSITE" id="PS50290"/>
    </source>
</evidence>
<evidence type="ECO:0000256" key="1">
    <source>
        <dbReference type="ARBA" id="ARBA00022679"/>
    </source>
</evidence>
<dbReference type="GO" id="GO:0004674">
    <property type="term" value="F:protein serine/threonine kinase activity"/>
    <property type="evidence" value="ECO:0007669"/>
    <property type="project" value="InterPro"/>
</dbReference>
<dbReference type="EMBL" id="UXUI01007134">
    <property type="protein sequence ID" value="VDD85584.1"/>
    <property type="molecule type" value="Genomic_DNA"/>
</dbReference>
<dbReference type="InterPro" id="IPR016024">
    <property type="entry name" value="ARM-type_fold"/>
</dbReference>
<dbReference type="Pfam" id="PF00454">
    <property type="entry name" value="PI3_PI4_kinase"/>
    <property type="match status" value="1"/>
</dbReference>
<reference evidence="7" key="1">
    <citation type="submission" date="2016-04" db="UniProtKB">
        <authorList>
            <consortium name="WormBaseParasite"/>
        </authorList>
    </citation>
    <scope>IDENTIFICATION</scope>
</reference>
<dbReference type="Proteomes" id="UP000274131">
    <property type="component" value="Unassembled WGS sequence"/>
</dbReference>
<dbReference type="WBParaSite" id="EVEC_0000101901-mRNA-1">
    <property type="protein sequence ID" value="EVEC_0000101901-mRNA-1"/>
    <property type="gene ID" value="EVEC_0000101901"/>
</dbReference>
<gene>
    <name evidence="5" type="ORF">EVEC_LOCUS727</name>
</gene>
<dbReference type="InterPro" id="IPR036940">
    <property type="entry name" value="PI3/4_kinase_cat_sf"/>
</dbReference>
<dbReference type="PROSITE" id="PS00916">
    <property type="entry name" value="PI3_4_KINASE_2"/>
    <property type="match status" value="1"/>
</dbReference>
<protein>
    <submittedName>
        <fullName evidence="7">PI3K/PI4K domain-containing protein</fullName>
    </submittedName>
</protein>
<keyword evidence="3" id="KW-0175">Coiled coil</keyword>
<dbReference type="InterPro" id="IPR018936">
    <property type="entry name" value="PI3/4_kinase_CS"/>
</dbReference>
<dbReference type="InterPro" id="IPR000403">
    <property type="entry name" value="PI3/4_kinase_cat_dom"/>
</dbReference>
<keyword evidence="1" id="KW-0808">Transferase</keyword>
<evidence type="ECO:0000256" key="2">
    <source>
        <dbReference type="ARBA" id="ARBA00022777"/>
    </source>
</evidence>
<keyword evidence="6" id="KW-1185">Reference proteome</keyword>
<dbReference type="PANTHER" id="PTHR37079:SF4">
    <property type="entry name" value="SERINE_THREONINE-PROTEIN KINASE ATM"/>
    <property type="match status" value="1"/>
</dbReference>
<dbReference type="PROSITE" id="PS50290">
    <property type="entry name" value="PI3_4_KINASE_3"/>
    <property type="match status" value="1"/>
</dbReference>
<dbReference type="InterPro" id="IPR011009">
    <property type="entry name" value="Kinase-like_dom_sf"/>
</dbReference>
<dbReference type="GO" id="GO:0006974">
    <property type="term" value="P:DNA damage response"/>
    <property type="evidence" value="ECO:0007669"/>
    <property type="project" value="InterPro"/>
</dbReference>
<reference evidence="5 6" key="2">
    <citation type="submission" date="2018-10" db="EMBL/GenBank/DDBJ databases">
        <authorList>
            <consortium name="Pathogen Informatics"/>
        </authorList>
    </citation>
    <scope>NUCLEOTIDE SEQUENCE [LARGE SCALE GENOMIC DNA]</scope>
</reference>
<dbReference type="OrthoDB" id="381190at2759"/>
<feature type="coiled-coil region" evidence="3">
    <location>
        <begin position="1613"/>
        <end position="1668"/>
    </location>
</feature>
<dbReference type="STRING" id="51028.A0A158Q944"/>
<sequence>MCSAATSHMEDQAITLKEWFSYLCGTSLKKRDSSGLLDNVLRMLDNSSFLRYLFSESSNYGSKILVRHAAVVATKELVENRAVKSIRSFKRKAFDALKIILSFHFDHRPKRRGLQKNGVVLSDFLDSLIQMLCYPKELRGSRELTPVCFDIVAETVELLYRAFQSFHIFEAHSSQIRRLWNEVTSLFDDLLTNHEQPAIRRMCTNVMLMMIRKAHYTFFLFNSSDLFNKIVSLFRKFLSGRYDREETSTNFFIIFTLLLKNFVFERRLDIVNKALFEFIDNFLALCCPDCCTTYALNNGFIKSVADLVVEAAVEFCLEHCAPEKSAYRKSTVLIAEEALSLVSRCFCLNHVLQEEKSVKRPRRCPPLLLMLEYSNVSAEDLFPWYLRCCNAFFDKEIILMLDQESCSTLWKFVLACLHPPSTTESAAYLLARIISPCSKALNLDDTFVVELVTSNISRLSVIPKSVMSLIATMLSQFEFDERMKFSISELICCSEWRYRCEIIEFIFGNIPITEIPPEAVIEICRYIPSYSLPEANIRDVCDMEKNFMKLFGIAWKNPYPDSTEANGFFVAEVQNFLAEQLGILWKNAGGIADVEKRNMELDQLVAETSKVLSNLISSQSLSTDALSALDIHEAWKYVSDEVRDAVCSAVTNYSQLCGYATCLSVYLLFQMDVFYEKCLFESNYITYALQMCRSSSTVYDAIYLFEHFAPSLNDEQREEFLKLLEYLFSVIEDEDLVKYKELLCEGSQQLVVLRATNKWLTEKDLVKLLTSESLDEEIRAHLASYILATPLLYSIHLPVMEYLINAGSLYLHEIIKSMFPDLDKVVKLFTVPLAYYYIRRNSPVSPNFLPQSLFSRLLQEVESQRTGTQTLASVLDGNYEDLSLNHIKHLFLEEKKGNEHLMDLLPAWLEVFNLLLSFDEETTKIEAAIIFEVFSTANGFIEYAKSSPVVSEILDRPRAVDFGEALKNPVISTTVLSQNFWSALYMSLLSREKEPLSESEIQRLMYIWMRYIPLRGSIIRVIAFSGCVQRRAVFAYSDVSIALDVFITSSLLEIFLDPFKSYPAYVYASICEILAVEELSEQLGVTHFCTKPEGFLEVFAASLLPYLVELAYKADSSELGAFCNAVNHLLETQDSSLFRQECSLVTTIVACVRRLQVNFASLDVKKKFPLDLVGLSMSCLKAGLSDDAFFFIRCHVDLECDSVRPVAHLFSRGLGLFQLMTNVPKELEGHFQKTLVALRDADTLKALSLASVESLDVRLLLFLDSRVILAEKSCNWQHLAFLTSSKNDSRLHSQALFYCGSQLPSLETDVQYRAAAELAQWHSLSFPKRKEKLNEGQRLYFLMFSRLRRQLEMSRIAASKFVSYEASELVNMVILKKNSVEKMKEACEFEWLTKNDFLPSETRLRYGWFISNMRNSCADLVESAVPLIISHARALIAKKAYQVRSNVLRKRFFYSCFIRSVICFQPALRLVEDFRERFGAKLLNNYECDLERARILEACHESEAARSVLTRILDDQLLLGSDKRNINLYLDVYSMLADFEMGACRPDLAVKHLQEVDFLKLSSSYLRKSAVDFTRSNAGTAQNALLGSVYRKLALYAEKQYLILEEYKSTNAYKTKVNAIKEWQLELERIEEKRFLQNSSPIPRSKSLEEKRIKLEKLSEEKDLKQFNLDYLRQVSLALKSYLACLEIGVFFDDVPYRILPILVNLKHDTSVIRIFKENLCRIDPRHWVPLTNHLCSHLFDDSPLAAAVYDILVVTLSEYPFHTLNSLLFYVSEGPTAKPDALARKNKVECLVKDVCSKKEGLSSLIMLYKQAFSIYCEFVAAEPVRTSAKRRRYQMNGDSVLMKELKLLQKVPIPAISQPLTQCFEEMVTFNDIEQEIVIADGLSKPYVLTVVGSDGVKRKLIFKKEDLRDDCLVEQLFSVVNILLKEKSKEVFLRTYHVLPLNQSAGIIEWCLGTMSLCEYLCGLNRRSGAHLKYYPDDLTAVVARNELSKARENNGDLRQEFEAICRQIHPVFRHFFYERFFDPLEWHNRIRNYSISLAQWSIVGYVVGLGDRHLNNILIDLTTAQLVHIDLGMVFEYGKRNLPIPERVPFRLTRDTVDPFLAEGVNGHFKASAVDVMEQLRNNSQALIGVALVLLNDPICTFFDSQKGSKFSSLAICRLRDKLAGIENRVFMTAEQQVKQISEAD</sequence>
<dbReference type="Gene3D" id="3.30.1010.10">
    <property type="entry name" value="Phosphatidylinositol 3-kinase Catalytic Subunit, Chain A, domain 4"/>
    <property type="match status" value="1"/>
</dbReference>
<accession>A0A158Q944</accession>
<proteinExistence type="predicted"/>
<dbReference type="SUPFAM" id="SSF56112">
    <property type="entry name" value="Protein kinase-like (PK-like)"/>
    <property type="match status" value="1"/>
</dbReference>
<name>A0A158Q944_ENTVE</name>
<dbReference type="PANTHER" id="PTHR37079">
    <property type="entry name" value="SERINE/THREONINE-PROTEIN KINASE ATM"/>
    <property type="match status" value="1"/>
</dbReference>
<dbReference type="SUPFAM" id="SSF48371">
    <property type="entry name" value="ARM repeat"/>
    <property type="match status" value="1"/>
</dbReference>
<evidence type="ECO:0000313" key="6">
    <source>
        <dbReference type="Proteomes" id="UP000274131"/>
    </source>
</evidence>
<organism evidence="7">
    <name type="scientific">Enterobius vermicularis</name>
    <name type="common">Human pinworm</name>
    <dbReference type="NCBI Taxonomy" id="51028"/>
    <lineage>
        <taxon>Eukaryota</taxon>
        <taxon>Metazoa</taxon>
        <taxon>Ecdysozoa</taxon>
        <taxon>Nematoda</taxon>
        <taxon>Chromadorea</taxon>
        <taxon>Rhabditida</taxon>
        <taxon>Spirurina</taxon>
        <taxon>Oxyuridomorpha</taxon>
        <taxon>Oxyuroidea</taxon>
        <taxon>Oxyuridae</taxon>
        <taxon>Enterobius</taxon>
    </lineage>
</organism>
<feature type="domain" description="PI3K/PI4K catalytic" evidence="4">
    <location>
        <begin position="1875"/>
        <end position="2188"/>
    </location>
</feature>